<proteinExistence type="predicted"/>
<protein>
    <submittedName>
        <fullName evidence="1">Uncharacterized protein</fullName>
    </submittedName>
</protein>
<accession>A0ABP7T836</accession>
<dbReference type="InterPro" id="IPR025332">
    <property type="entry name" value="DUF4238"/>
</dbReference>
<reference evidence="2" key="1">
    <citation type="journal article" date="2019" name="Int. J. Syst. Evol. Microbiol.">
        <title>The Global Catalogue of Microorganisms (GCM) 10K type strain sequencing project: providing services to taxonomists for standard genome sequencing and annotation.</title>
        <authorList>
            <consortium name="The Broad Institute Genomics Platform"/>
            <consortium name="The Broad Institute Genome Sequencing Center for Infectious Disease"/>
            <person name="Wu L."/>
            <person name="Ma J."/>
        </authorList>
    </citation>
    <scope>NUCLEOTIDE SEQUENCE [LARGE SCALE GENOMIC DNA]</scope>
    <source>
        <strain evidence="2">JCM 17064</strain>
    </source>
</reference>
<evidence type="ECO:0000313" key="1">
    <source>
        <dbReference type="EMBL" id="GAA4022490.1"/>
    </source>
</evidence>
<evidence type="ECO:0000313" key="2">
    <source>
        <dbReference type="Proteomes" id="UP001500968"/>
    </source>
</evidence>
<dbReference type="Proteomes" id="UP001500968">
    <property type="component" value="Unassembled WGS sequence"/>
</dbReference>
<dbReference type="Pfam" id="PF14022">
    <property type="entry name" value="DUF4238"/>
    <property type="match status" value="1"/>
</dbReference>
<organism evidence="1 2">
    <name type="scientific">Flavobacterium cheonhonense</name>
    <dbReference type="NCBI Taxonomy" id="706185"/>
    <lineage>
        <taxon>Bacteria</taxon>
        <taxon>Pseudomonadati</taxon>
        <taxon>Bacteroidota</taxon>
        <taxon>Flavobacteriia</taxon>
        <taxon>Flavobacteriales</taxon>
        <taxon>Flavobacteriaceae</taxon>
        <taxon>Flavobacterium</taxon>
    </lineage>
</organism>
<comment type="caution">
    <text evidence="1">The sequence shown here is derived from an EMBL/GenBank/DDBJ whole genome shotgun (WGS) entry which is preliminary data.</text>
</comment>
<sequence>MNSFDKQTGKHIPTNINNICAETDLYTLDDNREINNDILAVEKIYANFVEPRYQKAYNLLTDDTVFRITDEQRIKIIIGILQLYMRNPRHLKNGVAVHTTEISKQHLAVTEQICNIHKDIKI</sequence>
<keyword evidence="2" id="KW-1185">Reference proteome</keyword>
<dbReference type="EMBL" id="BAABCR010000003">
    <property type="protein sequence ID" value="GAA4022490.1"/>
    <property type="molecule type" value="Genomic_DNA"/>
</dbReference>
<gene>
    <name evidence="1" type="ORF">GCM10022386_01740</name>
</gene>
<name>A0ABP7T836_9FLAO</name>